<organism evidence="7 8">
    <name type="scientific">Zasmidium cellare</name>
    <name type="common">Wine cellar mold</name>
    <name type="synonym">Racodium cellare</name>
    <dbReference type="NCBI Taxonomy" id="395010"/>
    <lineage>
        <taxon>Eukaryota</taxon>
        <taxon>Fungi</taxon>
        <taxon>Dikarya</taxon>
        <taxon>Ascomycota</taxon>
        <taxon>Pezizomycotina</taxon>
        <taxon>Dothideomycetes</taxon>
        <taxon>Dothideomycetidae</taxon>
        <taxon>Mycosphaerellales</taxon>
        <taxon>Mycosphaerellaceae</taxon>
        <taxon>Zasmidium</taxon>
    </lineage>
</organism>
<dbReference type="Proteomes" id="UP001305779">
    <property type="component" value="Unassembled WGS sequence"/>
</dbReference>
<comment type="caution">
    <text evidence="7">The sequence shown here is derived from an EMBL/GenBank/DDBJ whole genome shotgun (WGS) entry which is preliminary data.</text>
</comment>
<dbReference type="Gene3D" id="1.10.420.10">
    <property type="entry name" value="Peroxidase, domain 2"/>
    <property type="match status" value="1"/>
</dbReference>
<protein>
    <recommendedName>
        <fullName evidence="5">Peroxidase</fullName>
        <ecNumber evidence="5">1.11.1.-</ecNumber>
    </recommendedName>
</protein>
<keyword evidence="2" id="KW-0349">Heme</keyword>
<dbReference type="EMBL" id="JAXOVC010000010">
    <property type="protein sequence ID" value="KAK4496204.1"/>
    <property type="molecule type" value="Genomic_DNA"/>
</dbReference>
<dbReference type="InterPro" id="IPR044831">
    <property type="entry name" value="Ccp1-like"/>
</dbReference>
<evidence type="ECO:0000256" key="2">
    <source>
        <dbReference type="ARBA" id="ARBA00022617"/>
    </source>
</evidence>
<name>A0ABR0E470_ZASCE</name>
<dbReference type="PANTHER" id="PTHR31356:SF66">
    <property type="entry name" value="CATALASE-PEROXIDASE"/>
    <property type="match status" value="1"/>
</dbReference>
<gene>
    <name evidence="7" type="ORF">PRZ48_012184</name>
</gene>
<sequence length="247" mass="25968">MLVLSPPQSSFNTCRPADRTFLAGYSSLNIPYGPASGGADGSLLLNDEEVSRDANAPMKTFRDNVLLPKYNTYKSFGVGAADFVQFAGAVGVVGRSDDGTACPDGTLPAAFGANSSYTAIVQLFAQKGFNERDLAALLGAHSTSRAFAQQQNGIPSGGPQDSSPNVWDTTFYRQTQASQAPPGVYRFDSDVNVAKPDTTCGKAFTEFGNSPPLVWATAFSDAMYRLSVLGISKDAVGGFIDCTSAVL</sequence>
<dbReference type="SUPFAM" id="SSF48113">
    <property type="entry name" value="Heme-dependent peroxidases"/>
    <property type="match status" value="1"/>
</dbReference>
<feature type="domain" description="Plant heme peroxidase family profile" evidence="6">
    <location>
        <begin position="36"/>
        <end position="194"/>
    </location>
</feature>
<evidence type="ECO:0000256" key="4">
    <source>
        <dbReference type="RuleBase" id="RU004241"/>
    </source>
</evidence>
<dbReference type="Pfam" id="PF00141">
    <property type="entry name" value="peroxidase"/>
    <property type="match status" value="1"/>
</dbReference>
<keyword evidence="2" id="KW-0408">Iron</keyword>
<evidence type="ECO:0000256" key="5">
    <source>
        <dbReference type="RuleBase" id="RU363051"/>
    </source>
</evidence>
<dbReference type="EC" id="1.11.1.-" evidence="5"/>
<dbReference type="PRINTS" id="PR00458">
    <property type="entry name" value="PEROXIDASE"/>
</dbReference>
<evidence type="ECO:0000256" key="1">
    <source>
        <dbReference type="ARBA" id="ARBA00022559"/>
    </source>
</evidence>
<proteinExistence type="inferred from homology"/>
<dbReference type="InterPro" id="IPR002016">
    <property type="entry name" value="Haem_peroxidase"/>
</dbReference>
<keyword evidence="8" id="KW-1185">Reference proteome</keyword>
<keyword evidence="2" id="KW-0479">Metal-binding</keyword>
<dbReference type="Gene3D" id="1.10.520.10">
    <property type="match status" value="1"/>
</dbReference>
<keyword evidence="1 5" id="KW-0575">Peroxidase</keyword>
<evidence type="ECO:0000313" key="7">
    <source>
        <dbReference type="EMBL" id="KAK4496204.1"/>
    </source>
</evidence>
<evidence type="ECO:0000259" key="6">
    <source>
        <dbReference type="Pfam" id="PF00141"/>
    </source>
</evidence>
<accession>A0ABR0E470</accession>
<comment type="similarity">
    <text evidence="4">Belongs to the peroxidase family.</text>
</comment>
<reference evidence="7 8" key="1">
    <citation type="journal article" date="2023" name="G3 (Bethesda)">
        <title>A chromosome-level genome assembly of Zasmidium syzygii isolated from banana leaves.</title>
        <authorList>
            <person name="van Westerhoven A.C."/>
            <person name="Mehrabi R."/>
            <person name="Talebi R."/>
            <person name="Steentjes M.B.F."/>
            <person name="Corcolon B."/>
            <person name="Chong P.A."/>
            <person name="Kema G.H.J."/>
            <person name="Seidl M.F."/>
        </authorList>
    </citation>
    <scope>NUCLEOTIDE SEQUENCE [LARGE SCALE GENOMIC DNA]</scope>
    <source>
        <strain evidence="7 8">P124</strain>
    </source>
</reference>
<evidence type="ECO:0000256" key="3">
    <source>
        <dbReference type="ARBA" id="ARBA00023002"/>
    </source>
</evidence>
<evidence type="ECO:0000313" key="8">
    <source>
        <dbReference type="Proteomes" id="UP001305779"/>
    </source>
</evidence>
<dbReference type="InterPro" id="IPR010255">
    <property type="entry name" value="Haem_peroxidase_sf"/>
</dbReference>
<keyword evidence="3 5" id="KW-0560">Oxidoreductase</keyword>
<dbReference type="PANTHER" id="PTHR31356">
    <property type="entry name" value="THYLAKOID LUMENAL 29 KDA PROTEIN, CHLOROPLASTIC-RELATED"/>
    <property type="match status" value="1"/>
</dbReference>